<keyword evidence="1" id="KW-0472">Membrane</keyword>
<feature type="transmembrane region" description="Helical" evidence="1">
    <location>
        <begin position="73"/>
        <end position="94"/>
    </location>
</feature>
<evidence type="ECO:0008006" key="4">
    <source>
        <dbReference type="Google" id="ProtNLM"/>
    </source>
</evidence>
<proteinExistence type="predicted"/>
<keyword evidence="3" id="KW-1185">Reference proteome</keyword>
<organism evidence="2 3">
    <name type="scientific">Croceitalea marina</name>
    <dbReference type="NCBI Taxonomy" id="1775166"/>
    <lineage>
        <taxon>Bacteria</taxon>
        <taxon>Pseudomonadati</taxon>
        <taxon>Bacteroidota</taxon>
        <taxon>Flavobacteriia</taxon>
        <taxon>Flavobacteriales</taxon>
        <taxon>Flavobacteriaceae</taxon>
        <taxon>Croceitalea</taxon>
    </lineage>
</organism>
<feature type="transmembrane region" description="Helical" evidence="1">
    <location>
        <begin position="100"/>
        <end position="121"/>
    </location>
</feature>
<evidence type="ECO:0000256" key="1">
    <source>
        <dbReference type="SAM" id="Phobius"/>
    </source>
</evidence>
<accession>A0ABW5MYW1</accession>
<sequence length="184" mass="21283">MKKSLKNLLLFGILAEIFIFISCYLIEPSREETFRHAARYSGRLSAFVFLIAFYLFAFGHPKPIKENTQLKNWLLLFAVVHVIHFGFLATNVILNNIPIVPVKLTGGALAYLMIVLAPLVLHKLKLGWQLVYFYYVSLVIFITYLARAKGDFEGAEPFWFHYIMLGTFILCGVVFGWKIWKNKR</sequence>
<evidence type="ECO:0000313" key="2">
    <source>
        <dbReference type="EMBL" id="MFD2588377.1"/>
    </source>
</evidence>
<feature type="transmembrane region" description="Helical" evidence="1">
    <location>
        <begin position="128"/>
        <end position="146"/>
    </location>
</feature>
<comment type="caution">
    <text evidence="2">The sequence shown here is derived from an EMBL/GenBank/DDBJ whole genome shotgun (WGS) entry which is preliminary data.</text>
</comment>
<evidence type="ECO:0000313" key="3">
    <source>
        <dbReference type="Proteomes" id="UP001597526"/>
    </source>
</evidence>
<gene>
    <name evidence="2" type="ORF">ACFSQJ_15680</name>
</gene>
<feature type="transmembrane region" description="Helical" evidence="1">
    <location>
        <begin position="42"/>
        <end position="61"/>
    </location>
</feature>
<feature type="transmembrane region" description="Helical" evidence="1">
    <location>
        <begin position="158"/>
        <end position="180"/>
    </location>
</feature>
<reference evidence="3" key="1">
    <citation type="journal article" date="2019" name="Int. J. Syst. Evol. Microbiol.">
        <title>The Global Catalogue of Microorganisms (GCM) 10K type strain sequencing project: providing services to taxonomists for standard genome sequencing and annotation.</title>
        <authorList>
            <consortium name="The Broad Institute Genomics Platform"/>
            <consortium name="The Broad Institute Genome Sequencing Center for Infectious Disease"/>
            <person name="Wu L."/>
            <person name="Ma J."/>
        </authorList>
    </citation>
    <scope>NUCLEOTIDE SEQUENCE [LARGE SCALE GENOMIC DNA]</scope>
    <source>
        <strain evidence="3">KCTC 52368</strain>
    </source>
</reference>
<keyword evidence="1" id="KW-1133">Transmembrane helix</keyword>
<name>A0ABW5MYW1_9FLAO</name>
<dbReference type="Proteomes" id="UP001597526">
    <property type="component" value="Unassembled WGS sequence"/>
</dbReference>
<protein>
    <recommendedName>
        <fullName evidence="4">Ferric oxidoreductase domain-containing protein</fullName>
    </recommendedName>
</protein>
<dbReference type="EMBL" id="JBHULB010000078">
    <property type="protein sequence ID" value="MFD2588377.1"/>
    <property type="molecule type" value="Genomic_DNA"/>
</dbReference>
<feature type="transmembrane region" description="Helical" evidence="1">
    <location>
        <begin position="7"/>
        <end position="27"/>
    </location>
</feature>
<dbReference type="RefSeq" id="WP_377767907.1">
    <property type="nucleotide sequence ID" value="NZ_JBHULB010000078.1"/>
</dbReference>
<keyword evidence="1" id="KW-0812">Transmembrane</keyword>